<keyword evidence="2" id="KW-1185">Reference proteome</keyword>
<dbReference type="EMBL" id="KM359505">
    <property type="protein sequence ID" value="AIR93576.1"/>
    <property type="molecule type" value="Genomic_DNA"/>
</dbReference>
<name>A0A0K0KVQ5_9CAUD</name>
<dbReference type="GeneID" id="26640285"/>
<dbReference type="Proteomes" id="UP000207741">
    <property type="component" value="Segment"/>
</dbReference>
<reference evidence="2" key="1">
    <citation type="submission" date="2014-08" db="EMBL/GenBank/DDBJ databases">
        <authorList>
            <person name="Edwards T."/>
        </authorList>
    </citation>
    <scope>NUCLEOTIDE SEQUENCE [LARGE SCALE GENOMIC DNA]</scope>
</reference>
<organism evidence="1 2">
    <name type="scientific">Prochlorococcus phage P-TIM68</name>
    <dbReference type="NCBI Taxonomy" id="1542477"/>
    <lineage>
        <taxon>Viruses</taxon>
        <taxon>Duplodnaviria</taxon>
        <taxon>Heunggongvirae</taxon>
        <taxon>Uroviricota</taxon>
        <taxon>Caudoviricetes</taxon>
        <taxon>Pantevenvirales</taxon>
        <taxon>Kyanoviridae</taxon>
        <taxon>Haifavirus</taxon>
        <taxon>Haifavirus tim68</taxon>
    </lineage>
</organism>
<sequence>MKDDIKQQINDIIEGEIQNGINDYIEQEGRGFDGKLNVKIDQDEVDKLIKQYKKIKKAAKSNLGQVKKLEILDKYGNPLK</sequence>
<proteinExistence type="predicted"/>
<dbReference type="KEGG" id="vg:26640285"/>
<evidence type="ECO:0000313" key="2">
    <source>
        <dbReference type="Proteomes" id="UP000207741"/>
    </source>
</evidence>
<accession>A0A0K0KVQ5</accession>
<evidence type="ECO:0000313" key="1">
    <source>
        <dbReference type="EMBL" id="AIR93576.1"/>
    </source>
</evidence>
<protein>
    <submittedName>
        <fullName evidence="1">Uncharacterized protein</fullName>
    </submittedName>
</protein>
<dbReference type="RefSeq" id="YP_009213751.1">
    <property type="nucleotide sequence ID" value="NC_028955.1"/>
</dbReference>